<keyword evidence="5" id="KW-0783">Tetrahydrobiopterin biosynthesis</keyword>
<dbReference type="GO" id="GO:0006559">
    <property type="term" value="P:L-phenylalanine catabolic process"/>
    <property type="evidence" value="ECO:0007669"/>
    <property type="project" value="TreeGrafter"/>
</dbReference>
<dbReference type="Proteomes" id="UP000694388">
    <property type="component" value="Unplaced"/>
</dbReference>
<dbReference type="Ensembl" id="ENSEBUT00000012233.1">
    <property type="protein sequence ID" value="ENSEBUP00000011659.1"/>
    <property type="gene ID" value="ENSEBUG00000007458.1"/>
</dbReference>
<accession>A0A8C4Q8N5</accession>
<protein>
    <recommendedName>
        <fullName evidence="8">Dihydropteridine reductase</fullName>
        <ecNumber evidence="7">1.5.1.34</ecNumber>
    </recommendedName>
    <alternativeName>
        <fullName evidence="10">HDHPR</fullName>
    </alternativeName>
    <alternativeName>
        <fullName evidence="9">Quinoid dihydropteridine reductase</fullName>
    </alternativeName>
</protein>
<dbReference type="PANTHER" id="PTHR15104">
    <property type="entry name" value="DIHYDROPTERIDINE REDUCTASE"/>
    <property type="match status" value="1"/>
</dbReference>
<dbReference type="GeneTree" id="ENSGT00390000000470"/>
<evidence type="ECO:0000256" key="12">
    <source>
        <dbReference type="ARBA" id="ARBA00047536"/>
    </source>
</evidence>
<dbReference type="Gene3D" id="3.40.50.720">
    <property type="entry name" value="NAD(P)-binding Rossmann-like Domain"/>
    <property type="match status" value="1"/>
</dbReference>
<dbReference type="SUPFAM" id="SSF51735">
    <property type="entry name" value="NAD(P)-binding Rossmann-fold domains"/>
    <property type="match status" value="1"/>
</dbReference>
<evidence type="ECO:0000256" key="5">
    <source>
        <dbReference type="ARBA" id="ARBA00023007"/>
    </source>
</evidence>
<evidence type="ECO:0000256" key="8">
    <source>
        <dbReference type="ARBA" id="ARBA00039520"/>
    </source>
</evidence>
<dbReference type="PANTHER" id="PTHR15104:SF0">
    <property type="entry name" value="DIHYDROPTERIDINE REDUCTASE"/>
    <property type="match status" value="1"/>
</dbReference>
<dbReference type="GO" id="GO:0070404">
    <property type="term" value="F:NADH binding"/>
    <property type="evidence" value="ECO:0007669"/>
    <property type="project" value="TreeGrafter"/>
</dbReference>
<keyword evidence="3" id="KW-0521">NADP</keyword>
<comment type="function">
    <text evidence="6">Catalyzes the conversion of quinonoid dihydrobiopterin into tetrahydrobiopterin.</text>
</comment>
<dbReference type="AlphaFoldDB" id="A0A8C4Q8N5"/>
<keyword evidence="4" id="KW-0560">Oxidoreductase</keyword>
<dbReference type="GO" id="GO:0006729">
    <property type="term" value="P:tetrahydrobiopterin biosynthetic process"/>
    <property type="evidence" value="ECO:0007669"/>
    <property type="project" value="UniProtKB-KW"/>
</dbReference>
<reference evidence="13" key="2">
    <citation type="submission" date="2025-09" db="UniProtKB">
        <authorList>
            <consortium name="Ensembl"/>
        </authorList>
    </citation>
    <scope>IDENTIFICATION</scope>
</reference>
<evidence type="ECO:0000256" key="11">
    <source>
        <dbReference type="ARBA" id="ARBA00047429"/>
    </source>
</evidence>
<proteinExistence type="inferred from homology"/>
<dbReference type="GO" id="GO:0005737">
    <property type="term" value="C:cytoplasm"/>
    <property type="evidence" value="ECO:0007669"/>
    <property type="project" value="TreeGrafter"/>
</dbReference>
<evidence type="ECO:0000256" key="4">
    <source>
        <dbReference type="ARBA" id="ARBA00023002"/>
    </source>
</evidence>
<evidence type="ECO:0000256" key="2">
    <source>
        <dbReference type="ARBA" id="ARBA00011738"/>
    </source>
</evidence>
<name>A0A8C4Q8N5_EPTBU</name>
<comment type="catalytic activity">
    <reaction evidence="12">
        <text>5,6,7,8-tetrahydropteridine + NAD(+) = 6,7-dihydropteridine + NADH + H(+)</text>
        <dbReference type="Rhea" id="RHEA:17869"/>
        <dbReference type="ChEBI" id="CHEBI:15378"/>
        <dbReference type="ChEBI" id="CHEBI:28889"/>
        <dbReference type="ChEBI" id="CHEBI:30156"/>
        <dbReference type="ChEBI" id="CHEBI:57540"/>
        <dbReference type="ChEBI" id="CHEBI:57945"/>
        <dbReference type="EC" id="1.5.1.34"/>
    </reaction>
    <physiologicalReaction direction="right-to-left" evidence="12">
        <dbReference type="Rhea" id="RHEA:17871"/>
    </physiologicalReaction>
</comment>
<evidence type="ECO:0000256" key="3">
    <source>
        <dbReference type="ARBA" id="ARBA00022857"/>
    </source>
</evidence>
<dbReference type="InterPro" id="IPR002347">
    <property type="entry name" value="SDR_fam"/>
</dbReference>
<evidence type="ECO:0000256" key="9">
    <source>
        <dbReference type="ARBA" id="ARBA00041348"/>
    </source>
</evidence>
<dbReference type="GO" id="GO:0070402">
    <property type="term" value="F:NADPH binding"/>
    <property type="evidence" value="ECO:0007669"/>
    <property type="project" value="TreeGrafter"/>
</dbReference>
<dbReference type="EC" id="1.5.1.34" evidence="7"/>
<dbReference type="CDD" id="cd05334">
    <property type="entry name" value="DHPR_SDR_c_like"/>
    <property type="match status" value="1"/>
</dbReference>
<comment type="similarity">
    <text evidence="1">Belongs to the short-chain dehydrogenases/reductases (SDR) family.</text>
</comment>
<evidence type="ECO:0000256" key="6">
    <source>
        <dbReference type="ARBA" id="ARBA00037099"/>
    </source>
</evidence>
<evidence type="ECO:0000256" key="7">
    <source>
        <dbReference type="ARBA" id="ARBA00039153"/>
    </source>
</evidence>
<comment type="subunit">
    <text evidence="2">Homodimer.</text>
</comment>
<evidence type="ECO:0000256" key="10">
    <source>
        <dbReference type="ARBA" id="ARBA00042518"/>
    </source>
</evidence>
<dbReference type="InterPro" id="IPR036291">
    <property type="entry name" value="NAD(P)-bd_dom_sf"/>
</dbReference>
<reference evidence="13" key="1">
    <citation type="submission" date="2025-08" db="UniProtKB">
        <authorList>
            <consortium name="Ensembl"/>
        </authorList>
    </citation>
    <scope>IDENTIFICATION</scope>
</reference>
<organism evidence="13 14">
    <name type="scientific">Eptatretus burgeri</name>
    <name type="common">Inshore hagfish</name>
    <dbReference type="NCBI Taxonomy" id="7764"/>
    <lineage>
        <taxon>Eukaryota</taxon>
        <taxon>Metazoa</taxon>
        <taxon>Chordata</taxon>
        <taxon>Craniata</taxon>
        <taxon>Vertebrata</taxon>
        <taxon>Cyclostomata</taxon>
        <taxon>Myxini</taxon>
        <taxon>Myxiniformes</taxon>
        <taxon>Myxinidae</taxon>
        <taxon>Eptatretinae</taxon>
        <taxon>Eptatretus</taxon>
    </lineage>
</organism>
<evidence type="ECO:0000256" key="1">
    <source>
        <dbReference type="ARBA" id="ARBA00006484"/>
    </source>
</evidence>
<dbReference type="Pfam" id="PF00106">
    <property type="entry name" value="adh_short"/>
    <property type="match status" value="1"/>
</dbReference>
<evidence type="ECO:0000313" key="14">
    <source>
        <dbReference type="Proteomes" id="UP000694388"/>
    </source>
</evidence>
<evidence type="ECO:0000313" key="13">
    <source>
        <dbReference type="Ensembl" id="ENSEBUP00000011659.1"/>
    </source>
</evidence>
<comment type="catalytic activity">
    <reaction evidence="11">
        <text>5,6,7,8-tetrahydropteridine + NADP(+) = 6,7-dihydropteridine + NADPH + H(+)</text>
        <dbReference type="Rhea" id="RHEA:17865"/>
        <dbReference type="ChEBI" id="CHEBI:15378"/>
        <dbReference type="ChEBI" id="CHEBI:28889"/>
        <dbReference type="ChEBI" id="CHEBI:30156"/>
        <dbReference type="ChEBI" id="CHEBI:57783"/>
        <dbReference type="ChEBI" id="CHEBI:58349"/>
        <dbReference type="EC" id="1.5.1.34"/>
    </reaction>
    <physiologicalReaction direction="right-to-left" evidence="11">
        <dbReference type="Rhea" id="RHEA:17867"/>
    </physiologicalReaction>
</comment>
<dbReference type="PRINTS" id="PR00081">
    <property type="entry name" value="GDHRDH"/>
</dbReference>
<keyword evidence="14" id="KW-1185">Reference proteome</keyword>
<dbReference type="GO" id="GO:0004155">
    <property type="term" value="F:6,7-dihydropteridine reductase activity"/>
    <property type="evidence" value="ECO:0007669"/>
    <property type="project" value="UniProtKB-EC"/>
</dbReference>
<sequence length="331" mass="34963">MATSSCYRRGDTHLNVQPRNPIPCDTTACFQSINPTFLQSSRESNTDAALRLCSRCWPVWWSGRGAQVTSFRCSCAPRALIGETSLVCKVGSMAAVVRRALVYGGCGALGATCVRFLRSKGWWVLSVDLDVSDVADASVVIKSNDSFTAQADEVASGVSTTLEDHKLDALLCVAGGWAGGNAKAKALSKSTDLMLKQSIWTSTIAASVASRHLKDGGLLQLTGAQAALSGTPGMLGYGLAKAAVHQLTRSLASEKSGLPEGVTVLAVLPVTLDTPTNRKFMPDADFGSWTPLEFVAEILHQWAVGEGRPTTGSLIQFITTSGKTELVPAQL</sequence>
<dbReference type="FunFam" id="3.40.50.720:FF:000157">
    <property type="entry name" value="Quinoid dihydropteridine reductase"/>
    <property type="match status" value="1"/>
</dbReference>